<dbReference type="EMBL" id="RCDB01000003">
    <property type="protein sequence ID" value="RLK47657.1"/>
    <property type="molecule type" value="Genomic_DNA"/>
</dbReference>
<dbReference type="Proteomes" id="UP000273158">
    <property type="component" value="Unassembled WGS sequence"/>
</dbReference>
<protein>
    <submittedName>
        <fullName evidence="1">Uncharacterized protein</fullName>
    </submittedName>
</protein>
<gene>
    <name evidence="1" type="ORF">C7474_2253</name>
</gene>
<dbReference type="AlphaFoldDB" id="A0A498BXN3"/>
<evidence type="ECO:0000313" key="1">
    <source>
        <dbReference type="EMBL" id="RLK47657.1"/>
    </source>
</evidence>
<reference evidence="1 2" key="1">
    <citation type="journal article" date="2015" name="Stand. Genomic Sci.">
        <title>Genomic Encyclopedia of Bacterial and Archaeal Type Strains, Phase III: the genomes of soil and plant-associated and newly described type strains.</title>
        <authorList>
            <person name="Whitman W.B."/>
            <person name="Woyke T."/>
            <person name="Klenk H.P."/>
            <person name="Zhou Y."/>
            <person name="Lilburn T.G."/>
            <person name="Beck B.J."/>
            <person name="De Vos P."/>
            <person name="Vandamme P."/>
            <person name="Eisen J.A."/>
            <person name="Garrity G."/>
            <person name="Hugenholtz P."/>
            <person name="Kyrpides N.C."/>
        </authorList>
    </citation>
    <scope>NUCLEOTIDE SEQUENCE [LARGE SCALE GENOMIC DNA]</scope>
    <source>
        <strain evidence="1 2">S2T63</strain>
    </source>
</reference>
<dbReference type="OrthoDB" id="5121809at2"/>
<name>A0A498BXN3_9MICO</name>
<comment type="caution">
    <text evidence="1">The sequence shown here is derived from an EMBL/GenBank/DDBJ whole genome shotgun (WGS) entry which is preliminary data.</text>
</comment>
<organism evidence="1 2">
    <name type="scientific">Microbacterium telephonicum</name>
    <dbReference type="NCBI Taxonomy" id="1714841"/>
    <lineage>
        <taxon>Bacteria</taxon>
        <taxon>Bacillati</taxon>
        <taxon>Actinomycetota</taxon>
        <taxon>Actinomycetes</taxon>
        <taxon>Micrococcales</taxon>
        <taxon>Microbacteriaceae</taxon>
        <taxon>Microbacterium</taxon>
    </lineage>
</organism>
<accession>A0A498BXN3</accession>
<keyword evidence="2" id="KW-1185">Reference proteome</keyword>
<sequence>MAHTVTITSLPDETTDDYGYEFGGTHGSDCQVFNRCKQKACQAMDPEHVAGDERTRHGRYHFHRDGEWLVESDDCALRFVFESRGDIETFDGLALGTYPVIVCWEDEDWWIEVQESTE</sequence>
<proteinExistence type="predicted"/>
<dbReference type="RefSeq" id="WP_147436709.1">
    <property type="nucleotide sequence ID" value="NZ_RCDB01000003.1"/>
</dbReference>
<evidence type="ECO:0000313" key="2">
    <source>
        <dbReference type="Proteomes" id="UP000273158"/>
    </source>
</evidence>